<dbReference type="CDD" id="cd06558">
    <property type="entry name" value="crotonase-like"/>
    <property type="match status" value="1"/>
</dbReference>
<dbReference type="SUPFAM" id="SSF52096">
    <property type="entry name" value="ClpP/crotonase"/>
    <property type="match status" value="1"/>
</dbReference>
<proteinExistence type="predicted"/>
<evidence type="ECO:0000313" key="2">
    <source>
        <dbReference type="Proteomes" id="UP001201262"/>
    </source>
</evidence>
<dbReference type="GeneID" id="70244242"/>
<dbReference type="AlphaFoldDB" id="A0AAD4KX04"/>
<dbReference type="Gene3D" id="3.90.226.10">
    <property type="entry name" value="2-enoyl-CoA Hydratase, Chain A, domain 1"/>
    <property type="match status" value="1"/>
</dbReference>
<sequence length="283" mass="31682">MESTAKPQVLIITKVTPRYWRATFNDPPMNLMTPEIYEGLWTLLNELERDQEVQVIVFDSSATDYFIMHVDLVNGSKALRVPEKSWALFVQRLAQMPVVSICMIRGRVRGIGSEFALSCDMRFASVEKAIWGQPEVGSGVVPGGGCLEWLPRLVGRSRALEICLGSDDFDAKTAELYNWINRALPDSELDGFVDALARRIASFPKFPVAQTKAIINNRAGIPSPAGIRQTQDAFMQCRSIPEVQQRIQKLFEAGLQEHGDFEFNLGRNLALVDTYKKNTGQEG</sequence>
<protein>
    <submittedName>
        <fullName evidence="1">ClpP/crotonase-like domain-containing protein</fullName>
    </submittedName>
</protein>
<dbReference type="Pfam" id="PF00378">
    <property type="entry name" value="ECH_1"/>
    <property type="match status" value="1"/>
</dbReference>
<evidence type="ECO:0000313" key="1">
    <source>
        <dbReference type="EMBL" id="KAH8698763.1"/>
    </source>
</evidence>
<organism evidence="1 2">
    <name type="scientific">Talaromyces proteolyticus</name>
    <dbReference type="NCBI Taxonomy" id="1131652"/>
    <lineage>
        <taxon>Eukaryota</taxon>
        <taxon>Fungi</taxon>
        <taxon>Dikarya</taxon>
        <taxon>Ascomycota</taxon>
        <taxon>Pezizomycotina</taxon>
        <taxon>Eurotiomycetes</taxon>
        <taxon>Eurotiomycetidae</taxon>
        <taxon>Eurotiales</taxon>
        <taxon>Trichocomaceae</taxon>
        <taxon>Talaromyces</taxon>
        <taxon>Talaromyces sect. Bacilispori</taxon>
    </lineage>
</organism>
<name>A0AAD4KX04_9EURO</name>
<dbReference type="Proteomes" id="UP001201262">
    <property type="component" value="Unassembled WGS sequence"/>
</dbReference>
<dbReference type="RefSeq" id="XP_046073227.1">
    <property type="nucleotide sequence ID" value="XM_046213955.1"/>
</dbReference>
<dbReference type="InterPro" id="IPR001753">
    <property type="entry name" value="Enoyl-CoA_hydra/iso"/>
</dbReference>
<comment type="caution">
    <text evidence="1">The sequence shown here is derived from an EMBL/GenBank/DDBJ whole genome shotgun (WGS) entry which is preliminary data.</text>
</comment>
<accession>A0AAD4KX04</accession>
<dbReference type="EMBL" id="JAJTJA010000005">
    <property type="protein sequence ID" value="KAH8698763.1"/>
    <property type="molecule type" value="Genomic_DNA"/>
</dbReference>
<keyword evidence="2" id="KW-1185">Reference proteome</keyword>
<dbReference type="InterPro" id="IPR029045">
    <property type="entry name" value="ClpP/crotonase-like_dom_sf"/>
</dbReference>
<reference evidence="1" key="1">
    <citation type="submission" date="2021-12" db="EMBL/GenBank/DDBJ databases">
        <title>Convergent genome expansion in fungi linked to evolution of root-endophyte symbiosis.</title>
        <authorList>
            <consortium name="DOE Joint Genome Institute"/>
            <person name="Ke Y.-H."/>
            <person name="Bonito G."/>
            <person name="Liao H.-L."/>
            <person name="Looney B."/>
            <person name="Rojas-Flechas A."/>
            <person name="Nash J."/>
            <person name="Hameed K."/>
            <person name="Schadt C."/>
            <person name="Martin F."/>
            <person name="Crous P.W."/>
            <person name="Miettinen O."/>
            <person name="Magnuson J.K."/>
            <person name="Labbe J."/>
            <person name="Jacobson D."/>
            <person name="Doktycz M.J."/>
            <person name="Veneault-Fourrey C."/>
            <person name="Kuo A."/>
            <person name="Mondo S."/>
            <person name="Calhoun S."/>
            <person name="Riley R."/>
            <person name="Ohm R."/>
            <person name="LaButti K."/>
            <person name="Andreopoulos B."/>
            <person name="Pangilinan J."/>
            <person name="Nolan M."/>
            <person name="Tritt A."/>
            <person name="Clum A."/>
            <person name="Lipzen A."/>
            <person name="Daum C."/>
            <person name="Barry K."/>
            <person name="Grigoriev I.V."/>
            <person name="Vilgalys R."/>
        </authorList>
    </citation>
    <scope>NUCLEOTIDE SEQUENCE</scope>
    <source>
        <strain evidence="1">PMI_201</strain>
    </source>
</reference>
<dbReference type="PANTHER" id="PTHR43459">
    <property type="entry name" value="ENOYL-COA HYDRATASE"/>
    <property type="match status" value="1"/>
</dbReference>
<gene>
    <name evidence="1" type="ORF">BGW36DRAFT_358282</name>
</gene>
<dbReference type="PANTHER" id="PTHR43459:SF1">
    <property type="entry name" value="EG:BACN32G11.4 PROTEIN"/>
    <property type="match status" value="1"/>
</dbReference>